<sequence>MGVSFSKSAFTDESIPHIEGSLDVERDIATIHLELAFSDLAIIERRLQRIEISLKGAKQLERQCLLR</sequence>
<dbReference type="Gene3D" id="1.10.150.300">
    <property type="entry name" value="TGS-like domain"/>
    <property type="match status" value="1"/>
</dbReference>
<protein>
    <submittedName>
        <fullName evidence="1">Uncharacterized protein</fullName>
    </submittedName>
</protein>
<evidence type="ECO:0000313" key="1">
    <source>
        <dbReference type="EMBL" id="GAH49611.1"/>
    </source>
</evidence>
<accession>X1FVD6</accession>
<dbReference type="AlphaFoldDB" id="X1FVD6"/>
<reference evidence="1" key="1">
    <citation type="journal article" date="2014" name="Front. Microbiol.">
        <title>High frequency of phylogenetically diverse reductive dehalogenase-homologous genes in deep subseafloor sedimentary metagenomes.</title>
        <authorList>
            <person name="Kawai M."/>
            <person name="Futagami T."/>
            <person name="Toyoda A."/>
            <person name="Takaki Y."/>
            <person name="Nishi S."/>
            <person name="Hori S."/>
            <person name="Arai W."/>
            <person name="Tsubouchi T."/>
            <person name="Morono Y."/>
            <person name="Uchiyama I."/>
            <person name="Ito T."/>
            <person name="Fujiyama A."/>
            <person name="Inagaki F."/>
            <person name="Takami H."/>
        </authorList>
    </citation>
    <scope>NUCLEOTIDE SEQUENCE</scope>
    <source>
        <strain evidence="1">Expedition CK06-06</strain>
    </source>
</reference>
<dbReference type="InterPro" id="IPR023192">
    <property type="entry name" value="TGS-like_dom_sf"/>
</dbReference>
<name>X1FVD6_9ZZZZ</name>
<feature type="non-terminal residue" evidence="1">
    <location>
        <position position="67"/>
    </location>
</feature>
<gene>
    <name evidence="1" type="ORF">S03H2_35630</name>
</gene>
<dbReference type="EMBL" id="BARU01021811">
    <property type="protein sequence ID" value="GAH49611.1"/>
    <property type="molecule type" value="Genomic_DNA"/>
</dbReference>
<organism evidence="1">
    <name type="scientific">marine sediment metagenome</name>
    <dbReference type="NCBI Taxonomy" id="412755"/>
    <lineage>
        <taxon>unclassified sequences</taxon>
        <taxon>metagenomes</taxon>
        <taxon>ecological metagenomes</taxon>
    </lineage>
</organism>
<proteinExistence type="predicted"/>
<comment type="caution">
    <text evidence="1">The sequence shown here is derived from an EMBL/GenBank/DDBJ whole genome shotgun (WGS) entry which is preliminary data.</text>
</comment>